<protein>
    <recommendedName>
        <fullName evidence="3">Response regulatory domain-containing protein</fullName>
    </recommendedName>
</protein>
<evidence type="ECO:0008006" key="3">
    <source>
        <dbReference type="Google" id="ProtNLM"/>
    </source>
</evidence>
<organism evidence="1 2">
    <name type="scientific">Tumebacillus algifaecis</name>
    <dbReference type="NCBI Taxonomy" id="1214604"/>
    <lineage>
        <taxon>Bacteria</taxon>
        <taxon>Bacillati</taxon>
        <taxon>Bacillota</taxon>
        <taxon>Bacilli</taxon>
        <taxon>Bacillales</taxon>
        <taxon>Alicyclobacillaceae</taxon>
        <taxon>Tumebacillus</taxon>
    </lineage>
</organism>
<dbReference type="SUPFAM" id="SSF52172">
    <property type="entry name" value="CheY-like"/>
    <property type="match status" value="1"/>
</dbReference>
<gene>
    <name evidence="1" type="ORF">CIG75_05210</name>
</gene>
<name>A0A223CYV7_9BACL</name>
<proteinExistence type="predicted"/>
<dbReference type="KEGG" id="tab:CIG75_05210"/>
<accession>A0A223CYV7</accession>
<dbReference type="Gene3D" id="3.40.50.2300">
    <property type="match status" value="1"/>
</dbReference>
<evidence type="ECO:0000313" key="2">
    <source>
        <dbReference type="Proteomes" id="UP000214688"/>
    </source>
</evidence>
<dbReference type="AlphaFoldDB" id="A0A223CYV7"/>
<sequence>MEAAVKTVLAWVDNLMFSVRIGEVASALGGHVILVSSNEEIIEKLDIYPSLVILDLTAVTEGWQKTVAQARETGVPVLAYGPHVDVDARQAAEEAGCDEVVANSKLRIDLPNLLAKYLTNAEASY</sequence>
<dbReference type="OrthoDB" id="2381693at2"/>
<reference evidence="1 2" key="1">
    <citation type="journal article" date="2015" name="Int. J. Syst. Evol. Microbiol.">
        <title>Tumebacillus algifaecis sp. nov., isolated from decomposing algal scum.</title>
        <authorList>
            <person name="Wu Y.F."/>
            <person name="Zhang B."/>
            <person name="Xing P."/>
            <person name="Wu Q.L."/>
            <person name="Liu S.J."/>
        </authorList>
    </citation>
    <scope>NUCLEOTIDE SEQUENCE [LARGE SCALE GENOMIC DNA]</scope>
    <source>
        <strain evidence="1 2">THMBR28</strain>
    </source>
</reference>
<evidence type="ECO:0000313" key="1">
    <source>
        <dbReference type="EMBL" id="ASS74445.1"/>
    </source>
</evidence>
<dbReference type="EMBL" id="CP022657">
    <property type="protein sequence ID" value="ASS74445.1"/>
    <property type="molecule type" value="Genomic_DNA"/>
</dbReference>
<dbReference type="RefSeq" id="WP_094235697.1">
    <property type="nucleotide sequence ID" value="NZ_CP022657.1"/>
</dbReference>
<keyword evidence="2" id="KW-1185">Reference proteome</keyword>
<dbReference type="InterPro" id="IPR011006">
    <property type="entry name" value="CheY-like_superfamily"/>
</dbReference>
<dbReference type="Proteomes" id="UP000214688">
    <property type="component" value="Chromosome"/>
</dbReference>